<sequence length="140" mass="15272">MRTRQQRLADFAERVQMDEDAPAWPGLGRCVTVHPMADEAALLARLGLAPAACVAVDLYWEYAGDVAFVQLATTRYWPDRPPGFYARRSAAGHVNLVAIVPDDVVSSATVERALRRFAAVKIVRSRLGDALAPLPALADE</sequence>
<keyword evidence="2" id="KW-1185">Reference proteome</keyword>
<dbReference type="AlphaFoldDB" id="A0A9X3EK64"/>
<name>A0A9X3EK64_9BACT</name>
<gene>
    <name evidence="1" type="ORF">OV079_06255</name>
</gene>
<organism evidence="1 2">
    <name type="scientific">Nannocystis pusilla</name>
    <dbReference type="NCBI Taxonomy" id="889268"/>
    <lineage>
        <taxon>Bacteria</taxon>
        <taxon>Pseudomonadati</taxon>
        <taxon>Myxococcota</taxon>
        <taxon>Polyangia</taxon>
        <taxon>Nannocystales</taxon>
        <taxon>Nannocystaceae</taxon>
        <taxon>Nannocystis</taxon>
    </lineage>
</organism>
<dbReference type="Proteomes" id="UP001150924">
    <property type="component" value="Unassembled WGS sequence"/>
</dbReference>
<comment type="caution">
    <text evidence="1">The sequence shown here is derived from an EMBL/GenBank/DDBJ whole genome shotgun (WGS) entry which is preliminary data.</text>
</comment>
<accession>A0A9X3EK64</accession>
<dbReference type="RefSeq" id="WP_267766819.1">
    <property type="nucleotide sequence ID" value="NZ_JAPNKE010000002.1"/>
</dbReference>
<reference evidence="1" key="1">
    <citation type="submission" date="2022-11" db="EMBL/GenBank/DDBJ databases">
        <title>Minimal conservation of predation-associated metabolite biosynthetic gene clusters underscores biosynthetic potential of Myxococcota including descriptions for ten novel species: Archangium lansinium sp. nov., Myxococcus landrumus sp. nov., Nannocystis bai.</title>
        <authorList>
            <person name="Ahearne A."/>
            <person name="Stevens C."/>
            <person name="Phillips K."/>
        </authorList>
    </citation>
    <scope>NUCLEOTIDE SEQUENCE</scope>
    <source>
        <strain evidence="1">Na p29</strain>
    </source>
</reference>
<dbReference type="EMBL" id="JAPNKE010000002">
    <property type="protein sequence ID" value="MCY1005180.1"/>
    <property type="molecule type" value="Genomic_DNA"/>
</dbReference>
<protein>
    <submittedName>
        <fullName evidence="1">Uncharacterized protein</fullName>
    </submittedName>
</protein>
<evidence type="ECO:0000313" key="2">
    <source>
        <dbReference type="Proteomes" id="UP001150924"/>
    </source>
</evidence>
<proteinExistence type="predicted"/>
<evidence type="ECO:0000313" key="1">
    <source>
        <dbReference type="EMBL" id="MCY1005180.1"/>
    </source>
</evidence>